<evidence type="ECO:0008006" key="3">
    <source>
        <dbReference type="Google" id="ProtNLM"/>
    </source>
</evidence>
<reference evidence="1 2" key="1">
    <citation type="submission" date="2024-04" db="EMBL/GenBank/DDBJ databases">
        <authorList>
            <person name="Fracassetti M."/>
        </authorList>
    </citation>
    <scope>NUCLEOTIDE SEQUENCE [LARGE SCALE GENOMIC DNA]</scope>
</reference>
<gene>
    <name evidence="1" type="ORF">LTRI10_LOCUS20007</name>
</gene>
<evidence type="ECO:0000313" key="2">
    <source>
        <dbReference type="Proteomes" id="UP001497516"/>
    </source>
</evidence>
<protein>
    <recommendedName>
        <fullName evidence="3">Secreted protein</fullName>
    </recommendedName>
</protein>
<dbReference type="AlphaFoldDB" id="A0AAV2DXM8"/>
<dbReference type="Proteomes" id="UP001497516">
    <property type="component" value="Chromosome 3"/>
</dbReference>
<sequence length="126" mass="13992">MPSNRPLSLWFVPWVFGIQKPSSPPLWFGIWLKTRKSRLTRAGPHGRVAYPVARVRQNAPYHLVEFQASHTARVARPCVTSICPCLLSAKLARPSHSFTRPCVLSGQAVFALAQSHTARNMSCTAV</sequence>
<keyword evidence="2" id="KW-1185">Reference proteome</keyword>
<name>A0AAV2DXM8_9ROSI</name>
<dbReference type="EMBL" id="OZ034816">
    <property type="protein sequence ID" value="CAL1378426.1"/>
    <property type="molecule type" value="Genomic_DNA"/>
</dbReference>
<evidence type="ECO:0000313" key="1">
    <source>
        <dbReference type="EMBL" id="CAL1378426.1"/>
    </source>
</evidence>
<proteinExistence type="predicted"/>
<accession>A0AAV2DXM8</accession>
<organism evidence="1 2">
    <name type="scientific">Linum trigynum</name>
    <dbReference type="NCBI Taxonomy" id="586398"/>
    <lineage>
        <taxon>Eukaryota</taxon>
        <taxon>Viridiplantae</taxon>
        <taxon>Streptophyta</taxon>
        <taxon>Embryophyta</taxon>
        <taxon>Tracheophyta</taxon>
        <taxon>Spermatophyta</taxon>
        <taxon>Magnoliopsida</taxon>
        <taxon>eudicotyledons</taxon>
        <taxon>Gunneridae</taxon>
        <taxon>Pentapetalae</taxon>
        <taxon>rosids</taxon>
        <taxon>fabids</taxon>
        <taxon>Malpighiales</taxon>
        <taxon>Linaceae</taxon>
        <taxon>Linum</taxon>
    </lineage>
</organism>